<evidence type="ECO:0000256" key="1">
    <source>
        <dbReference type="ARBA" id="ARBA00001933"/>
    </source>
</evidence>
<dbReference type="Proteomes" id="UP001501468">
    <property type="component" value="Unassembled WGS sequence"/>
</dbReference>
<dbReference type="PIRSF" id="PIRSF000390">
    <property type="entry name" value="PLP_StrS"/>
    <property type="match status" value="1"/>
</dbReference>
<dbReference type="Gene3D" id="3.90.1150.10">
    <property type="entry name" value="Aspartate Aminotransferase, domain 1"/>
    <property type="match status" value="1"/>
</dbReference>
<proteinExistence type="inferred from homology"/>
<reference evidence="4" key="1">
    <citation type="journal article" date="2019" name="Int. J. Syst. Evol. Microbiol.">
        <title>The Global Catalogue of Microorganisms (GCM) 10K type strain sequencing project: providing services to taxonomists for standard genome sequencing and annotation.</title>
        <authorList>
            <consortium name="The Broad Institute Genomics Platform"/>
            <consortium name="The Broad Institute Genome Sequencing Center for Infectious Disease"/>
            <person name="Wu L."/>
            <person name="Ma J."/>
        </authorList>
    </citation>
    <scope>NUCLEOTIDE SEQUENCE [LARGE SCALE GENOMIC DNA]</scope>
    <source>
        <strain evidence="4">JCM 17125</strain>
    </source>
</reference>
<gene>
    <name evidence="3" type="ORF">GCM10022399_44150</name>
</gene>
<dbReference type="PANTHER" id="PTHR30244:SF34">
    <property type="entry name" value="DTDP-4-AMINO-4,6-DIDEOXYGALACTOSE TRANSAMINASE"/>
    <property type="match status" value="1"/>
</dbReference>
<organism evidence="3 4">
    <name type="scientific">Terrabacter ginsenosidimutans</name>
    <dbReference type="NCBI Taxonomy" id="490575"/>
    <lineage>
        <taxon>Bacteria</taxon>
        <taxon>Bacillati</taxon>
        <taxon>Actinomycetota</taxon>
        <taxon>Actinomycetes</taxon>
        <taxon>Micrococcales</taxon>
        <taxon>Intrasporangiaceae</taxon>
        <taxon>Terrabacter</taxon>
    </lineage>
</organism>
<dbReference type="InterPro" id="IPR000653">
    <property type="entry name" value="DegT/StrS_aminotransferase"/>
</dbReference>
<keyword evidence="3" id="KW-0808">Transferase</keyword>
<evidence type="ECO:0000313" key="4">
    <source>
        <dbReference type="Proteomes" id="UP001501468"/>
    </source>
</evidence>
<dbReference type="Pfam" id="PF01041">
    <property type="entry name" value="DegT_DnrJ_EryC1"/>
    <property type="match status" value="1"/>
</dbReference>
<dbReference type="SUPFAM" id="SSF53383">
    <property type="entry name" value="PLP-dependent transferases"/>
    <property type="match status" value="1"/>
</dbReference>
<sequence>MTTTGDVRRPTRGGREIAMALPWFDEREVVAAAAAVQSGWVSQGARVIEFESAIADLVEAPYAVAVSSCTAALHLGMVAYGIGPGDDVLVPSLSFVATANAVRYVGARPIFADVEPRHHNVTAATLEAALTPATRAIIAVDQYGTPADIEPIRALARRRGLALVEDAACAVGSTYRGRPVGADSEFAAFSFHPRKILVTGEGGMITTGDAELAERLRRLRQHGMSVSTFDRHHEHRPVMEQYLETGYNYRLTDIQAAIGVVQAAKLPSMVRRRRELARRYHELLGGVPGLEMVTDPEHGETNYQTFWVMLPDGYPVSRDTLLAILKRYGINARHGIPCAHHEPAFSDLDPVALPVSEHIAQQSILLPLFHNLSDDDQQRIADVICGVWADPRSFLD</sequence>
<dbReference type="EMBL" id="BAABDC010000017">
    <property type="protein sequence ID" value="GAA3722950.1"/>
    <property type="molecule type" value="Genomic_DNA"/>
</dbReference>
<dbReference type="InterPro" id="IPR015421">
    <property type="entry name" value="PyrdxlP-dep_Trfase_major"/>
</dbReference>
<comment type="cofactor">
    <cofactor evidence="1">
        <name>pyridoxal 5'-phosphate</name>
        <dbReference type="ChEBI" id="CHEBI:597326"/>
    </cofactor>
</comment>
<dbReference type="InterPro" id="IPR015422">
    <property type="entry name" value="PyrdxlP-dep_Trfase_small"/>
</dbReference>
<protein>
    <submittedName>
        <fullName evidence="3">DegT/DnrJ/EryC1/StrS family aminotransferase</fullName>
    </submittedName>
</protein>
<comment type="caution">
    <text evidence="3">The sequence shown here is derived from an EMBL/GenBank/DDBJ whole genome shotgun (WGS) entry which is preliminary data.</text>
</comment>
<accession>A0ABP7ERF3</accession>
<name>A0ABP7ERF3_9MICO</name>
<keyword evidence="2" id="KW-0663">Pyridoxal phosphate</keyword>
<dbReference type="RefSeq" id="WP_344952213.1">
    <property type="nucleotide sequence ID" value="NZ_BAABDC010000017.1"/>
</dbReference>
<dbReference type="PANTHER" id="PTHR30244">
    <property type="entry name" value="TRANSAMINASE"/>
    <property type="match status" value="1"/>
</dbReference>
<evidence type="ECO:0000313" key="3">
    <source>
        <dbReference type="EMBL" id="GAA3722950.1"/>
    </source>
</evidence>
<evidence type="ECO:0000256" key="2">
    <source>
        <dbReference type="RuleBase" id="RU004508"/>
    </source>
</evidence>
<dbReference type="CDD" id="cd00616">
    <property type="entry name" value="AHBA_syn"/>
    <property type="match status" value="1"/>
</dbReference>
<dbReference type="GO" id="GO:0008483">
    <property type="term" value="F:transaminase activity"/>
    <property type="evidence" value="ECO:0007669"/>
    <property type="project" value="UniProtKB-KW"/>
</dbReference>
<keyword evidence="3" id="KW-0032">Aminotransferase</keyword>
<comment type="similarity">
    <text evidence="2">Belongs to the DegT/DnrJ/EryC1 family.</text>
</comment>
<dbReference type="InterPro" id="IPR015424">
    <property type="entry name" value="PyrdxlP-dep_Trfase"/>
</dbReference>
<keyword evidence="4" id="KW-1185">Reference proteome</keyword>
<dbReference type="Gene3D" id="3.40.640.10">
    <property type="entry name" value="Type I PLP-dependent aspartate aminotransferase-like (Major domain)"/>
    <property type="match status" value="1"/>
</dbReference>